<keyword evidence="2" id="KW-0808">Transferase</keyword>
<dbReference type="Proteomes" id="UP001205601">
    <property type="component" value="Unassembled WGS sequence"/>
</dbReference>
<keyword evidence="6" id="KW-1185">Reference proteome</keyword>
<accession>A0ABT2NGN7</accession>
<dbReference type="PROSITE" id="PS01261">
    <property type="entry name" value="UPF0020"/>
    <property type="match status" value="1"/>
</dbReference>
<dbReference type="InterPro" id="IPR053943">
    <property type="entry name" value="RlmKL-like_Mtase_CS"/>
</dbReference>
<evidence type="ECO:0000259" key="3">
    <source>
        <dbReference type="Pfam" id="PF01170"/>
    </source>
</evidence>
<evidence type="ECO:0000259" key="4">
    <source>
        <dbReference type="Pfam" id="PF22020"/>
    </source>
</evidence>
<evidence type="ECO:0000313" key="6">
    <source>
        <dbReference type="Proteomes" id="UP001205601"/>
    </source>
</evidence>
<dbReference type="GO" id="GO:0032259">
    <property type="term" value="P:methylation"/>
    <property type="evidence" value="ECO:0007669"/>
    <property type="project" value="UniProtKB-KW"/>
</dbReference>
<dbReference type="EMBL" id="JAOCQF010000001">
    <property type="protein sequence ID" value="MCT8328074.1"/>
    <property type="molecule type" value="Genomic_DNA"/>
</dbReference>
<dbReference type="SUPFAM" id="SSF53335">
    <property type="entry name" value="S-adenosyl-L-methionine-dependent methyltransferases"/>
    <property type="match status" value="1"/>
</dbReference>
<dbReference type="CDD" id="cd11715">
    <property type="entry name" value="THUMP_AdoMetMT"/>
    <property type="match status" value="1"/>
</dbReference>
<feature type="domain" description="RlmL ferredoxin-like" evidence="4">
    <location>
        <begin position="9"/>
        <end position="64"/>
    </location>
</feature>
<dbReference type="GO" id="GO:0008168">
    <property type="term" value="F:methyltransferase activity"/>
    <property type="evidence" value="ECO:0007669"/>
    <property type="project" value="UniProtKB-KW"/>
</dbReference>
<proteinExistence type="predicted"/>
<protein>
    <submittedName>
        <fullName evidence="5">Class I SAM-dependent RNA methyltransferase</fullName>
    </submittedName>
</protein>
<evidence type="ECO:0000256" key="2">
    <source>
        <dbReference type="ARBA" id="ARBA00022679"/>
    </source>
</evidence>
<feature type="domain" description="Ribosomal RNA large subunit methyltransferase K/L-like methyltransferase" evidence="3">
    <location>
        <begin position="163"/>
        <end position="347"/>
    </location>
</feature>
<keyword evidence="1 5" id="KW-0489">Methyltransferase</keyword>
<dbReference type="InterPro" id="IPR054170">
    <property type="entry name" value="RlmL_1st"/>
</dbReference>
<dbReference type="InterPro" id="IPR029063">
    <property type="entry name" value="SAM-dependent_MTases_sf"/>
</dbReference>
<dbReference type="PRINTS" id="PR00507">
    <property type="entry name" value="N12N6MTFRASE"/>
</dbReference>
<dbReference type="RefSeq" id="WP_261493520.1">
    <property type="nucleotide sequence ID" value="NZ_JAOCQF010000001.1"/>
</dbReference>
<sequence>MDDKAAPFEIFLAALPGLEPLLAAEAREAGFAGVEEGAGGVTCRGGWAEVWRANLTLRGASRVLVRIGGFRAFHLAQLDKRARRFPWGDFLRPDVPVKVEATCRRSKIYHAGAAAQRIARALAETLGAPEATGEEAAVRLMARIEDDLVTFSLDTSGEPLHRRGHKVAVNKAPLRETMAAMFLRDCGYAGAEPVLDPMCGSGTFVIEAAEIAAGLMPGRSRAFAFESLAGFDAGAWAAMKGAFPVRVPAQRFYGSDRDAGAVRMSRENAERAGVGEWCAFSCHAVGELARPEGPPGLVMVNPPYGARIGGNRNLLFGLYAALGGVLKDRFAGWRVGLVTSDAGLAKATGLPFGAPGAEIDHGGIRVRLWKAGPLR</sequence>
<dbReference type="Pfam" id="PF01170">
    <property type="entry name" value="UPF0020"/>
    <property type="match status" value="1"/>
</dbReference>
<dbReference type="Gene3D" id="3.40.50.150">
    <property type="entry name" value="Vaccinia Virus protein VP39"/>
    <property type="match status" value="1"/>
</dbReference>
<organism evidence="5 6">
    <name type="scientific">Albidovulum sediminis</name>
    <dbReference type="NCBI Taxonomy" id="3066345"/>
    <lineage>
        <taxon>Bacteria</taxon>
        <taxon>Pseudomonadati</taxon>
        <taxon>Pseudomonadota</taxon>
        <taxon>Alphaproteobacteria</taxon>
        <taxon>Rhodobacterales</taxon>
        <taxon>Paracoccaceae</taxon>
        <taxon>Albidovulum</taxon>
    </lineage>
</organism>
<evidence type="ECO:0000313" key="5">
    <source>
        <dbReference type="EMBL" id="MCT8328074.1"/>
    </source>
</evidence>
<reference evidence="6" key="1">
    <citation type="submission" date="2023-07" db="EMBL/GenBank/DDBJ databases">
        <title>Defluviimonas sediminis sp. nov., isolated from mangrove sediment.</title>
        <authorList>
            <person name="Liu L."/>
            <person name="Li J."/>
            <person name="Huang Y."/>
            <person name="Pan J."/>
            <person name="Li M."/>
        </authorList>
    </citation>
    <scope>NUCLEOTIDE SEQUENCE [LARGE SCALE GENOMIC DNA]</scope>
    <source>
        <strain evidence="6">FT324</strain>
    </source>
</reference>
<dbReference type="PANTHER" id="PTHR47313:SF1">
    <property type="entry name" value="RIBOSOMAL RNA LARGE SUBUNIT METHYLTRANSFERASE K_L"/>
    <property type="match status" value="1"/>
</dbReference>
<evidence type="ECO:0000256" key="1">
    <source>
        <dbReference type="ARBA" id="ARBA00022603"/>
    </source>
</evidence>
<gene>
    <name evidence="5" type="ORF">N5I32_00945</name>
</gene>
<comment type="caution">
    <text evidence="5">The sequence shown here is derived from an EMBL/GenBank/DDBJ whole genome shotgun (WGS) entry which is preliminary data.</text>
</comment>
<dbReference type="PANTHER" id="PTHR47313">
    <property type="entry name" value="RIBOSOMAL RNA LARGE SUBUNIT METHYLTRANSFERASE K/L"/>
    <property type="match status" value="1"/>
</dbReference>
<name>A0ABT2NGN7_9RHOB</name>
<dbReference type="InterPro" id="IPR000241">
    <property type="entry name" value="RlmKL-like_Mtase"/>
</dbReference>
<dbReference type="Pfam" id="PF22020">
    <property type="entry name" value="RlmL_1st"/>
    <property type="match status" value="1"/>
</dbReference>
<dbReference type="Gene3D" id="3.30.2130.30">
    <property type="match status" value="1"/>
</dbReference>